<comment type="caution">
    <text evidence="1">The sequence shown here is derived from an EMBL/GenBank/DDBJ whole genome shotgun (WGS) entry which is preliminary data.</text>
</comment>
<proteinExistence type="predicted"/>
<organism evidence="1 2">
    <name type="scientific">Mycolicibacterium aromaticivorans JS19b1 = JCM 16368</name>
    <dbReference type="NCBI Taxonomy" id="1440774"/>
    <lineage>
        <taxon>Bacteria</taxon>
        <taxon>Bacillati</taxon>
        <taxon>Actinomycetota</taxon>
        <taxon>Actinomycetes</taxon>
        <taxon>Mycobacteriales</taxon>
        <taxon>Mycobacteriaceae</taxon>
        <taxon>Mycolicibacterium</taxon>
    </lineage>
</organism>
<dbReference type="RefSeq" id="WP_036341973.1">
    <property type="nucleotide sequence ID" value="NZ_JALN02000001.1"/>
</dbReference>
<keyword evidence="2" id="KW-1185">Reference proteome</keyword>
<dbReference type="AlphaFoldDB" id="A0A064CH23"/>
<sequence>MRDLLGLQLIGQAATVPALDAGKAVEKAQTDPSTCRNATEWYLGTVASPDVPGTRLGRPPRPLVTLG</sequence>
<evidence type="ECO:0000313" key="2">
    <source>
        <dbReference type="Proteomes" id="UP000022835"/>
    </source>
</evidence>
<evidence type="ECO:0000313" key="1">
    <source>
        <dbReference type="EMBL" id="KDE99635.1"/>
    </source>
</evidence>
<reference evidence="1" key="1">
    <citation type="submission" date="2014-05" db="EMBL/GenBank/DDBJ databases">
        <title>Genome sequence of Mycobacterium aromaticivorans strain JS19b1T (= DSM 45407T).</title>
        <authorList>
            <person name="Kwak Y."/>
            <person name="Park G.-S."/>
            <person name="Li Q.X."/>
            <person name="Lee S.-E."/>
            <person name="Shin J.-H."/>
        </authorList>
    </citation>
    <scope>NUCLEOTIDE SEQUENCE [LARGE SCALE GENOMIC DNA]</scope>
    <source>
        <strain evidence="1">JS19b1</strain>
    </source>
</reference>
<dbReference type="Proteomes" id="UP000022835">
    <property type="component" value="Unassembled WGS sequence"/>
</dbReference>
<dbReference type="STRING" id="1440774.Y900_011975"/>
<accession>A0A064CH23</accession>
<gene>
    <name evidence="1" type="ORF">Y900_011975</name>
</gene>
<protein>
    <submittedName>
        <fullName evidence="1">Uncharacterized protein</fullName>
    </submittedName>
</protein>
<dbReference type="EMBL" id="JALN02000001">
    <property type="protein sequence ID" value="KDE99635.1"/>
    <property type="molecule type" value="Genomic_DNA"/>
</dbReference>
<name>A0A064CH23_9MYCO</name>